<feature type="non-terminal residue" evidence="2">
    <location>
        <position position="1"/>
    </location>
</feature>
<organism evidence="2 3">
    <name type="scientific">Metarhizium anisopliae (strain ARSEF 549)</name>
    <dbReference type="NCBI Taxonomy" id="3151832"/>
    <lineage>
        <taxon>Eukaryota</taxon>
        <taxon>Fungi</taxon>
        <taxon>Dikarya</taxon>
        <taxon>Ascomycota</taxon>
        <taxon>Pezizomycotina</taxon>
        <taxon>Sordariomycetes</taxon>
        <taxon>Hypocreomycetidae</taxon>
        <taxon>Hypocreales</taxon>
        <taxon>Clavicipitaceae</taxon>
        <taxon>Metarhizium</taxon>
    </lineage>
</organism>
<evidence type="ECO:0000313" key="2">
    <source>
        <dbReference type="EMBL" id="KID59349.1"/>
    </source>
</evidence>
<dbReference type="Pfam" id="PF24494">
    <property type="entry name" value="DUF7587"/>
    <property type="match status" value="1"/>
</dbReference>
<protein>
    <recommendedName>
        <fullName evidence="1">DUF7587 domain-containing protein</fullName>
    </recommendedName>
</protein>
<evidence type="ECO:0000313" key="3">
    <source>
        <dbReference type="Proteomes" id="UP000031186"/>
    </source>
</evidence>
<dbReference type="InterPro" id="IPR056009">
    <property type="entry name" value="DUF7587"/>
</dbReference>
<dbReference type="EMBL" id="AZNF01000030">
    <property type="protein sequence ID" value="KID59349.1"/>
    <property type="molecule type" value="Genomic_DNA"/>
</dbReference>
<proteinExistence type="predicted"/>
<keyword evidence="3" id="KW-1185">Reference proteome</keyword>
<sequence>MAKFKYWLSAYVGDPYFRVEDEGSQAVTRPGQGIRAPGRAAIDFRARYGQSLRVLKRNVINHMDWQSLYVSSLISTYRDEEAAWAEAERRVARGRRNVTITVIDAQLLYGRVEYRNLRHLAHELNIPIPRQAWHNSEHEYVFLHYIPQRAVRDVIPVS</sequence>
<name>A0A0B4FSY6_METAF</name>
<evidence type="ECO:0000259" key="1">
    <source>
        <dbReference type="Pfam" id="PF24494"/>
    </source>
</evidence>
<reference evidence="2 3" key="1">
    <citation type="journal article" date="2014" name="Proc. Natl. Acad. Sci. U.S.A.">
        <title>Trajectory and genomic determinants of fungal-pathogen speciation and host adaptation.</title>
        <authorList>
            <person name="Hu X."/>
            <person name="Xiao G."/>
            <person name="Zheng P."/>
            <person name="Shang Y."/>
            <person name="Su Y."/>
            <person name="Zhang X."/>
            <person name="Liu X."/>
            <person name="Zhan S."/>
            <person name="St Leger R.J."/>
            <person name="Wang C."/>
        </authorList>
    </citation>
    <scope>NUCLEOTIDE SEQUENCE [LARGE SCALE GENOMIC DNA]</scope>
    <source>
        <strain evidence="2 3">ARSEF 549</strain>
    </source>
</reference>
<feature type="domain" description="DUF7587" evidence="1">
    <location>
        <begin position="16"/>
        <end position="156"/>
    </location>
</feature>
<comment type="caution">
    <text evidence="2">The sequence shown here is derived from an EMBL/GenBank/DDBJ whole genome shotgun (WGS) entry which is preliminary data.</text>
</comment>
<dbReference type="Proteomes" id="UP000031186">
    <property type="component" value="Unassembled WGS sequence"/>
</dbReference>
<gene>
    <name evidence="2" type="ORF">MAN_10761</name>
</gene>
<dbReference type="HOGENOM" id="CLU_121026_1_0_1"/>
<dbReference type="VEuPathDB" id="FungiDB:MAN_10761"/>
<accession>A0A0B4FSY6</accession>
<dbReference type="AlphaFoldDB" id="A0A0B4FSY6"/>